<dbReference type="AlphaFoldDB" id="A0A4E0R832"/>
<accession>A0A4E0R832</accession>
<protein>
    <submittedName>
        <fullName evidence="1">Uncharacterized protein</fullName>
    </submittedName>
</protein>
<evidence type="ECO:0000313" key="2">
    <source>
        <dbReference type="Proteomes" id="UP000230066"/>
    </source>
</evidence>
<dbReference type="EMBL" id="JXXN02002893">
    <property type="protein sequence ID" value="THD22244.1"/>
    <property type="molecule type" value="Genomic_DNA"/>
</dbReference>
<keyword evidence="2" id="KW-1185">Reference proteome</keyword>
<reference evidence="1" key="1">
    <citation type="submission" date="2019-03" db="EMBL/GenBank/DDBJ databases">
        <title>Improved annotation for the trematode Fasciola hepatica.</title>
        <authorList>
            <person name="Choi Y.-J."/>
            <person name="Martin J."/>
            <person name="Mitreva M."/>
        </authorList>
    </citation>
    <scope>NUCLEOTIDE SEQUENCE [LARGE SCALE GENOMIC DNA]</scope>
</reference>
<name>A0A4E0R832_FASHE</name>
<dbReference type="Proteomes" id="UP000230066">
    <property type="component" value="Unassembled WGS sequence"/>
</dbReference>
<comment type="caution">
    <text evidence="1">The sequence shown here is derived from an EMBL/GenBank/DDBJ whole genome shotgun (WGS) entry which is preliminary data.</text>
</comment>
<gene>
    <name evidence="1" type="ORF">D915_007015</name>
</gene>
<organism evidence="1 2">
    <name type="scientific">Fasciola hepatica</name>
    <name type="common">Liver fluke</name>
    <dbReference type="NCBI Taxonomy" id="6192"/>
    <lineage>
        <taxon>Eukaryota</taxon>
        <taxon>Metazoa</taxon>
        <taxon>Spiralia</taxon>
        <taxon>Lophotrochozoa</taxon>
        <taxon>Platyhelminthes</taxon>
        <taxon>Trematoda</taxon>
        <taxon>Digenea</taxon>
        <taxon>Plagiorchiida</taxon>
        <taxon>Echinostomata</taxon>
        <taxon>Echinostomatoidea</taxon>
        <taxon>Fasciolidae</taxon>
        <taxon>Fasciola</taxon>
    </lineage>
</organism>
<sequence length="190" mass="21603">MLRTLHVHPCVFLPVYRSHALMAGSRGRTSDDAVQIWPPMGQECLANEDMWDDSELIAHYDRVDAFVKVRATTVYSEYTQAQHTCYRALFLILFVPLADCFIIDTRTGQPKSARSRSLTRLNRTDETVNPPIPIPPLPVPMKDLESLLRRWYEAGYSLGREHALKITVFVCPTVDLIDASLTMYVSDVTC</sequence>
<proteinExistence type="predicted"/>
<evidence type="ECO:0000313" key="1">
    <source>
        <dbReference type="EMBL" id="THD22244.1"/>
    </source>
</evidence>